<evidence type="ECO:0000313" key="11">
    <source>
        <dbReference type="Proteomes" id="UP000294830"/>
    </source>
</evidence>
<evidence type="ECO:0000256" key="2">
    <source>
        <dbReference type="ARBA" id="ARBA00022679"/>
    </source>
</evidence>
<evidence type="ECO:0000256" key="7">
    <source>
        <dbReference type="PIRSR" id="PIRSR000705-2"/>
    </source>
</evidence>
<dbReference type="InterPro" id="IPR050566">
    <property type="entry name" value="Deoxyribonucleoside_kinase"/>
</dbReference>
<dbReference type="Proteomes" id="UP000294830">
    <property type="component" value="Unassembled WGS sequence"/>
</dbReference>
<feature type="binding site" evidence="7">
    <location>
        <position position="80"/>
    </location>
    <ligand>
        <name>substrate</name>
    </ligand>
</feature>
<feature type="binding site" evidence="7">
    <location>
        <position position="85"/>
    </location>
    <ligand>
        <name>substrate</name>
    </ligand>
</feature>
<comment type="caution">
    <text evidence="10">The sequence shown here is derived from an EMBL/GenBank/DDBJ whole genome shotgun (WGS) entry which is preliminary data.</text>
</comment>
<reference evidence="10 11" key="1">
    <citation type="submission" date="2019-03" db="EMBL/GenBank/DDBJ databases">
        <title>Genomic Encyclopedia of Archaeal and Bacterial Type Strains, Phase II (KMG-II): from individual species to whole genera.</title>
        <authorList>
            <person name="Goeker M."/>
        </authorList>
    </citation>
    <scope>NUCLEOTIDE SEQUENCE [LARGE SCALE GENOMIC DNA]</scope>
    <source>
        <strain evidence="10 11">RL-C</strain>
    </source>
</reference>
<dbReference type="Pfam" id="PF01712">
    <property type="entry name" value="dNK"/>
    <property type="match status" value="1"/>
</dbReference>
<keyword evidence="11" id="KW-1185">Reference proteome</keyword>
<dbReference type="AlphaFoldDB" id="A0A4R2ESZ9"/>
<dbReference type="SUPFAM" id="SSF52540">
    <property type="entry name" value="P-loop containing nucleoside triphosphate hydrolases"/>
    <property type="match status" value="1"/>
</dbReference>
<comment type="similarity">
    <text evidence="1">Belongs to the DCK/DGK family.</text>
</comment>
<keyword evidence="5 8" id="KW-0067">ATP-binding</keyword>
<sequence length="203" mass="24021">MIQIAVAGNIGSGKTMLTKMLSESLGWKAQYEGLDQNPYINDFYRDMLRWSFNLQIYFLHSRLKQVVEIRKGKENVIQDRTIYEDALVFAPNLYRMGLMYERDYNTYIDLFNITTSLIQPPDLLIYIKASPKTLVKQITNRGREYERDINREYLKNLNELYEDWIKSYTFGKVLTIDIDKLNFIESKEDFGKVLELVKQELAI</sequence>
<feature type="active site" description="Proton acceptor" evidence="6">
    <location>
        <position position="79"/>
    </location>
</feature>
<evidence type="ECO:0000256" key="3">
    <source>
        <dbReference type="ARBA" id="ARBA00022741"/>
    </source>
</evidence>
<feature type="domain" description="Deoxynucleoside kinase" evidence="9">
    <location>
        <begin position="4"/>
        <end position="199"/>
    </location>
</feature>
<evidence type="ECO:0000259" key="9">
    <source>
        <dbReference type="Pfam" id="PF01712"/>
    </source>
</evidence>
<feature type="binding site" evidence="7">
    <location>
        <position position="32"/>
    </location>
    <ligand>
        <name>substrate</name>
    </ligand>
</feature>
<name>A0A4R2ESZ9_9BACT</name>
<dbReference type="CDD" id="cd01673">
    <property type="entry name" value="dNK"/>
    <property type="match status" value="1"/>
</dbReference>
<evidence type="ECO:0000256" key="4">
    <source>
        <dbReference type="ARBA" id="ARBA00022777"/>
    </source>
</evidence>
<evidence type="ECO:0000256" key="1">
    <source>
        <dbReference type="ARBA" id="ARBA00007420"/>
    </source>
</evidence>
<evidence type="ECO:0000256" key="6">
    <source>
        <dbReference type="PIRSR" id="PIRSR000705-1"/>
    </source>
</evidence>
<dbReference type="PANTHER" id="PTHR10513">
    <property type="entry name" value="DEOXYNUCLEOSIDE KINASE"/>
    <property type="match status" value="1"/>
</dbReference>
<evidence type="ECO:0000256" key="8">
    <source>
        <dbReference type="PIRSR" id="PIRSR000705-3"/>
    </source>
</evidence>
<dbReference type="GO" id="GO:0005524">
    <property type="term" value="F:ATP binding"/>
    <property type="evidence" value="ECO:0007669"/>
    <property type="project" value="UniProtKB-KW"/>
</dbReference>
<evidence type="ECO:0000256" key="5">
    <source>
        <dbReference type="ARBA" id="ARBA00022840"/>
    </source>
</evidence>
<evidence type="ECO:0000313" key="10">
    <source>
        <dbReference type="EMBL" id="TCN72173.1"/>
    </source>
</evidence>
<dbReference type="FunFam" id="3.40.50.300:FF:000659">
    <property type="entry name" value="Deoxyguanosine kinase"/>
    <property type="match status" value="1"/>
</dbReference>
<keyword evidence="3 8" id="KW-0547">Nucleotide-binding</keyword>
<dbReference type="GO" id="GO:0005737">
    <property type="term" value="C:cytoplasm"/>
    <property type="evidence" value="ECO:0007669"/>
    <property type="project" value="TreeGrafter"/>
</dbReference>
<dbReference type="InterPro" id="IPR027417">
    <property type="entry name" value="P-loop_NTPase"/>
</dbReference>
<dbReference type="Gene3D" id="3.40.50.300">
    <property type="entry name" value="P-loop containing nucleotide triphosphate hydrolases"/>
    <property type="match status" value="1"/>
</dbReference>
<accession>A0A4R2ESZ9</accession>
<organism evidence="10 11">
    <name type="scientific">Acetobacteroides hydrogenigenes</name>
    <dbReference type="NCBI Taxonomy" id="979970"/>
    <lineage>
        <taxon>Bacteria</taxon>
        <taxon>Pseudomonadati</taxon>
        <taxon>Bacteroidota</taxon>
        <taxon>Bacteroidia</taxon>
        <taxon>Bacteroidales</taxon>
        <taxon>Rikenellaceae</taxon>
        <taxon>Acetobacteroides</taxon>
    </lineage>
</organism>
<feature type="binding site" evidence="7">
    <location>
        <position position="146"/>
    </location>
    <ligand>
        <name>substrate</name>
    </ligand>
</feature>
<proteinExistence type="inferred from homology"/>
<dbReference type="InterPro" id="IPR002624">
    <property type="entry name" value="DCK/DGK"/>
</dbReference>
<dbReference type="PANTHER" id="PTHR10513:SF35">
    <property type="entry name" value="DEOXYADENOSINE KINASE"/>
    <property type="match status" value="1"/>
</dbReference>
<feature type="binding site" evidence="8">
    <location>
        <begin position="181"/>
        <end position="183"/>
    </location>
    <ligand>
        <name>ATP</name>
        <dbReference type="ChEBI" id="CHEBI:30616"/>
    </ligand>
</feature>
<dbReference type="GO" id="GO:0019136">
    <property type="term" value="F:deoxynucleoside kinase activity"/>
    <property type="evidence" value="ECO:0007669"/>
    <property type="project" value="InterPro"/>
</dbReference>
<dbReference type="EMBL" id="SLWB01000002">
    <property type="protein sequence ID" value="TCN72173.1"/>
    <property type="molecule type" value="Genomic_DNA"/>
</dbReference>
<dbReference type="InterPro" id="IPR031314">
    <property type="entry name" value="DNK_dom"/>
</dbReference>
<keyword evidence="2" id="KW-0808">Transferase</keyword>
<dbReference type="PIRSF" id="PIRSF000705">
    <property type="entry name" value="DNK"/>
    <property type="match status" value="1"/>
</dbReference>
<feature type="binding site" evidence="7">
    <location>
        <position position="44"/>
    </location>
    <ligand>
        <name>substrate</name>
    </ligand>
</feature>
<feature type="binding site" evidence="7">
    <location>
        <position position="55"/>
    </location>
    <ligand>
        <name>substrate</name>
    </ligand>
</feature>
<protein>
    <submittedName>
        <fullName evidence="10">Deoxyadenosine/deoxycytidine kinase</fullName>
    </submittedName>
</protein>
<gene>
    <name evidence="10" type="ORF">CLV25_102136</name>
</gene>
<keyword evidence="4 10" id="KW-0418">Kinase</keyword>